<reference evidence="1 2" key="1">
    <citation type="journal article" date="2013" name="Proc. Natl. Acad. Sci. U.S.A.">
        <title>Fine-scale variation in meiotic recombination in Mimulus inferred from population shotgun sequencing.</title>
        <authorList>
            <person name="Hellsten U."/>
            <person name="Wright K.M."/>
            <person name="Jenkins J."/>
            <person name="Shu S."/>
            <person name="Yuan Y."/>
            <person name="Wessler S.R."/>
            <person name="Schmutz J."/>
            <person name="Willis J.H."/>
            <person name="Rokhsar D.S."/>
        </authorList>
    </citation>
    <scope>NUCLEOTIDE SEQUENCE [LARGE SCALE GENOMIC DNA]</scope>
    <source>
        <strain evidence="2">cv. DUN x IM62</strain>
    </source>
</reference>
<dbReference type="EMBL" id="KI630689">
    <property type="protein sequence ID" value="EYU34395.1"/>
    <property type="molecule type" value="Genomic_DNA"/>
</dbReference>
<name>A0A022R6A1_ERYGU</name>
<organism evidence="1 2">
    <name type="scientific">Erythranthe guttata</name>
    <name type="common">Yellow monkey flower</name>
    <name type="synonym">Mimulus guttatus</name>
    <dbReference type="NCBI Taxonomy" id="4155"/>
    <lineage>
        <taxon>Eukaryota</taxon>
        <taxon>Viridiplantae</taxon>
        <taxon>Streptophyta</taxon>
        <taxon>Embryophyta</taxon>
        <taxon>Tracheophyta</taxon>
        <taxon>Spermatophyta</taxon>
        <taxon>Magnoliopsida</taxon>
        <taxon>eudicotyledons</taxon>
        <taxon>Gunneridae</taxon>
        <taxon>Pentapetalae</taxon>
        <taxon>asterids</taxon>
        <taxon>lamiids</taxon>
        <taxon>Lamiales</taxon>
        <taxon>Phrymaceae</taxon>
        <taxon>Erythranthe</taxon>
    </lineage>
</organism>
<dbReference type="AlphaFoldDB" id="A0A022R6A1"/>
<accession>A0A022R6A1</accession>
<protein>
    <submittedName>
        <fullName evidence="1">Uncharacterized protein</fullName>
    </submittedName>
</protein>
<dbReference type="Proteomes" id="UP000030748">
    <property type="component" value="Unassembled WGS sequence"/>
</dbReference>
<evidence type="ECO:0000313" key="1">
    <source>
        <dbReference type="EMBL" id="EYU34395.1"/>
    </source>
</evidence>
<sequence>MNFTTSLGLCAGFTTTPIFSLACSTTTTPFSSNSRFGEYEEADDLTGLSAVLGNLEREEKVDGERKIGFFEGWGFVPTA</sequence>
<proteinExistence type="predicted"/>
<keyword evidence="2" id="KW-1185">Reference proteome</keyword>
<gene>
    <name evidence="1" type="ORF">MIMGU_mgv1a017371mg</name>
</gene>
<evidence type="ECO:0000313" key="2">
    <source>
        <dbReference type="Proteomes" id="UP000030748"/>
    </source>
</evidence>